<dbReference type="PANTHER" id="PTHR21240:SF28">
    <property type="entry name" value="ISO-OROTATE DECARBOXYLASE (EUROFUNG)"/>
    <property type="match status" value="1"/>
</dbReference>
<dbReference type="InterPro" id="IPR032466">
    <property type="entry name" value="Metal_Hydrolase"/>
</dbReference>
<dbReference type="GO" id="GO:0016787">
    <property type="term" value="F:hydrolase activity"/>
    <property type="evidence" value="ECO:0007669"/>
    <property type="project" value="InterPro"/>
</dbReference>
<dbReference type="Proteomes" id="UP000674234">
    <property type="component" value="Unassembled WGS sequence"/>
</dbReference>
<gene>
    <name evidence="3" type="ORF">JOL79_31320</name>
</gene>
<dbReference type="GO" id="GO:0005737">
    <property type="term" value="C:cytoplasm"/>
    <property type="evidence" value="ECO:0007669"/>
    <property type="project" value="TreeGrafter"/>
</dbReference>
<accession>A0A940WWL6</accession>
<dbReference type="Gene3D" id="3.20.20.140">
    <property type="entry name" value="Metal-dependent hydrolases"/>
    <property type="match status" value="1"/>
</dbReference>
<dbReference type="Pfam" id="PF04909">
    <property type="entry name" value="Amidohydro_2"/>
    <property type="match status" value="1"/>
</dbReference>
<keyword evidence="4" id="KW-1185">Reference proteome</keyword>
<evidence type="ECO:0000259" key="2">
    <source>
        <dbReference type="Pfam" id="PF04909"/>
    </source>
</evidence>
<dbReference type="InterPro" id="IPR006680">
    <property type="entry name" value="Amidohydro-rel"/>
</dbReference>
<keyword evidence="1" id="KW-0456">Lyase</keyword>
<dbReference type="AlphaFoldDB" id="A0A940WWL6"/>
<organism evidence="3 4">
    <name type="scientific">Microbispora oryzae</name>
    <dbReference type="NCBI Taxonomy" id="2806554"/>
    <lineage>
        <taxon>Bacteria</taxon>
        <taxon>Bacillati</taxon>
        <taxon>Actinomycetota</taxon>
        <taxon>Actinomycetes</taxon>
        <taxon>Streptosporangiales</taxon>
        <taxon>Streptosporangiaceae</taxon>
        <taxon>Microbispora</taxon>
    </lineage>
</organism>
<dbReference type="GO" id="GO:0019748">
    <property type="term" value="P:secondary metabolic process"/>
    <property type="evidence" value="ECO:0007669"/>
    <property type="project" value="TreeGrafter"/>
</dbReference>
<comment type="caution">
    <text evidence="3">The sequence shown here is derived from an EMBL/GenBank/DDBJ whole genome shotgun (WGS) entry which is preliminary data.</text>
</comment>
<evidence type="ECO:0000313" key="4">
    <source>
        <dbReference type="Proteomes" id="UP000674234"/>
    </source>
</evidence>
<dbReference type="PANTHER" id="PTHR21240">
    <property type="entry name" value="2-AMINO-3-CARBOXYLMUCONATE-6-SEMIALDEHYDE DECARBOXYLASE"/>
    <property type="match status" value="1"/>
</dbReference>
<dbReference type="EMBL" id="JAFCNB010000029">
    <property type="protein sequence ID" value="MBP2708279.1"/>
    <property type="molecule type" value="Genomic_DNA"/>
</dbReference>
<reference evidence="3" key="1">
    <citation type="submission" date="2021-02" db="EMBL/GenBank/DDBJ databases">
        <title>Draft genome sequence of Microbispora sp. RL4-1S isolated from rice leaves in Thailand.</title>
        <authorList>
            <person name="Muangham S."/>
            <person name="Duangmal K."/>
        </authorList>
    </citation>
    <scope>NUCLEOTIDE SEQUENCE</scope>
    <source>
        <strain evidence="3">RL4-1S</strain>
    </source>
</reference>
<dbReference type="InterPro" id="IPR032465">
    <property type="entry name" value="ACMSD"/>
</dbReference>
<evidence type="ECO:0000256" key="1">
    <source>
        <dbReference type="ARBA" id="ARBA00023239"/>
    </source>
</evidence>
<protein>
    <submittedName>
        <fullName evidence="3">Amidohydrolase</fullName>
    </submittedName>
</protein>
<dbReference type="GO" id="GO:0016831">
    <property type="term" value="F:carboxy-lyase activity"/>
    <property type="evidence" value="ECO:0007669"/>
    <property type="project" value="InterPro"/>
</dbReference>
<proteinExistence type="predicted"/>
<dbReference type="SUPFAM" id="SSF51556">
    <property type="entry name" value="Metallo-dependent hydrolases"/>
    <property type="match status" value="1"/>
</dbReference>
<evidence type="ECO:0000313" key="3">
    <source>
        <dbReference type="EMBL" id="MBP2708279.1"/>
    </source>
</evidence>
<name>A0A940WWL6_9ACTN</name>
<feature type="domain" description="Amidohydrolase-related" evidence="2">
    <location>
        <begin position="4"/>
        <end position="310"/>
    </location>
</feature>
<sequence>MMFVDVHGHLAPPNEGRGGPPGLHDPEAMIEGKLARGIGRTIIGSPVGAGSMLPGTGAANYRQSADQVRAHNEALGELVRAYPGHLRAYAYLDPFGGDKQLQQAAELVAEPEFVGLIVNTSVEGRYLSSPRADDFFAFVAELKVPVLLHPPAEPVGTESILDLGPGVVEHVARLNDVTMGLAALICAGRLARDPDLRLIAPAGGGGLSCLGAKLDLAVAPRPGRETAEPWSRGVRPSDHLRRILVDTSCPSPGQLRQNLEVFGSRNVLFGTDAPPLMSELDSIVGLVSEVVTSDTDLARIARENAERVFGEW</sequence>